<feature type="region of interest" description="Disordered" evidence="1">
    <location>
        <begin position="93"/>
        <end position="115"/>
    </location>
</feature>
<evidence type="ECO:0000313" key="2">
    <source>
        <dbReference type="Proteomes" id="UP000046392"/>
    </source>
</evidence>
<feature type="region of interest" description="Disordered" evidence="1">
    <location>
        <begin position="308"/>
        <end position="327"/>
    </location>
</feature>
<reference evidence="3" key="1">
    <citation type="submission" date="2017-02" db="UniProtKB">
        <authorList>
            <consortium name="WormBaseParasite"/>
        </authorList>
    </citation>
    <scope>IDENTIFICATION</scope>
</reference>
<evidence type="ECO:0000256" key="1">
    <source>
        <dbReference type="SAM" id="MobiDB-lite"/>
    </source>
</evidence>
<evidence type="ECO:0000313" key="3">
    <source>
        <dbReference type="WBParaSite" id="SPAL_0000085700.1"/>
    </source>
</evidence>
<accession>A0A0N5B455</accession>
<dbReference type="AlphaFoldDB" id="A0A0N5B455"/>
<protein>
    <submittedName>
        <fullName evidence="3">Uncharacterized protein</fullName>
    </submittedName>
</protein>
<sequence>MSGHQNNVMHAGVNPNHQGPLSNLHNNGMFSAVNLNQHGVNLNHQGSVSGHHNGLLEVIQNPQAITELIQLLQRLVLPNSNVTNLSTCHRPLNSNVTNSTSSHGLNENGLNDTACQPPVTLQTRIPERQDCSYLPRKRNKPDLFTEEKVFTSLFIKFKIYVQHLPEEEKLENLIMLLDGKPLNDLELYPELSENYEDLVKHLQDNYNQKESRDSAARELQLHLRTKPKRINDLDEYASKLEKLVDIIERGSSKESIMRRKLDILVDCIPNECKSKCFSVRHSTFREAVTYVKTIWNYDLTAALSTKSNNSILNRNQPPNPNRHDKTK</sequence>
<proteinExistence type="predicted"/>
<organism evidence="2 3">
    <name type="scientific">Strongyloides papillosus</name>
    <name type="common">Intestinal threadworm</name>
    <dbReference type="NCBI Taxonomy" id="174720"/>
    <lineage>
        <taxon>Eukaryota</taxon>
        <taxon>Metazoa</taxon>
        <taxon>Ecdysozoa</taxon>
        <taxon>Nematoda</taxon>
        <taxon>Chromadorea</taxon>
        <taxon>Rhabditida</taxon>
        <taxon>Tylenchina</taxon>
        <taxon>Panagrolaimomorpha</taxon>
        <taxon>Strongyloidoidea</taxon>
        <taxon>Strongyloididae</taxon>
        <taxon>Strongyloides</taxon>
    </lineage>
</organism>
<dbReference type="Proteomes" id="UP000046392">
    <property type="component" value="Unplaced"/>
</dbReference>
<name>A0A0N5B455_STREA</name>
<keyword evidence="2" id="KW-1185">Reference proteome</keyword>
<dbReference type="WBParaSite" id="SPAL_0000085700.1">
    <property type="protein sequence ID" value="SPAL_0000085700.1"/>
    <property type="gene ID" value="SPAL_0000085700"/>
</dbReference>